<reference evidence="1 2" key="1">
    <citation type="submission" date="2019-06" db="EMBL/GenBank/DDBJ databases">
        <title>A chromosomal-level reference genome of Carpinus fangiana (Coryloideae, Betulaceae).</title>
        <authorList>
            <person name="Yang X."/>
            <person name="Wang Z."/>
            <person name="Zhang L."/>
            <person name="Hao G."/>
            <person name="Liu J."/>
            <person name="Yang Y."/>
        </authorList>
    </citation>
    <scope>NUCLEOTIDE SEQUENCE [LARGE SCALE GENOMIC DNA]</scope>
    <source>
        <strain evidence="1">Cfa_2016G</strain>
        <tissue evidence="1">Leaf</tissue>
    </source>
</reference>
<evidence type="ECO:0000313" key="2">
    <source>
        <dbReference type="Proteomes" id="UP000327013"/>
    </source>
</evidence>
<dbReference type="EMBL" id="CM017321">
    <property type="protein sequence ID" value="KAE7996095.1"/>
    <property type="molecule type" value="Genomic_DNA"/>
</dbReference>
<dbReference type="AlphaFoldDB" id="A0A5N6QA95"/>
<dbReference type="Proteomes" id="UP000327013">
    <property type="component" value="Chromosome 1"/>
</dbReference>
<sequence length="193" mass="21648">MFGKHGHRLYFLNAGHGSQRWLWIIRSLTIMVRRRRKAADPALELVLEPMWDPAEVAGDLTKAMDLAQDRVLELVLDPVEVADDLPAEIVAGDLPVEVVTASRYHLPALSSSNWNGFFISSADDVEELPLKNGGKPIKICYLSSLDEDQKESILLYCEASNVEHEQIGDPKMEEGHESTGSNSNWHLTYFSFV</sequence>
<organism evidence="1 2">
    <name type="scientific">Carpinus fangiana</name>
    <dbReference type="NCBI Taxonomy" id="176857"/>
    <lineage>
        <taxon>Eukaryota</taxon>
        <taxon>Viridiplantae</taxon>
        <taxon>Streptophyta</taxon>
        <taxon>Embryophyta</taxon>
        <taxon>Tracheophyta</taxon>
        <taxon>Spermatophyta</taxon>
        <taxon>Magnoliopsida</taxon>
        <taxon>eudicotyledons</taxon>
        <taxon>Gunneridae</taxon>
        <taxon>Pentapetalae</taxon>
        <taxon>rosids</taxon>
        <taxon>fabids</taxon>
        <taxon>Fagales</taxon>
        <taxon>Betulaceae</taxon>
        <taxon>Carpinus</taxon>
    </lineage>
</organism>
<keyword evidence="2" id="KW-1185">Reference proteome</keyword>
<proteinExistence type="predicted"/>
<protein>
    <submittedName>
        <fullName evidence="1">Uncharacterized protein</fullName>
    </submittedName>
</protein>
<accession>A0A5N6QA95</accession>
<evidence type="ECO:0000313" key="1">
    <source>
        <dbReference type="EMBL" id="KAE7996095.1"/>
    </source>
</evidence>
<gene>
    <name evidence="1" type="ORF">FH972_000843</name>
</gene>
<name>A0A5N6QA95_9ROSI</name>